<keyword evidence="4" id="KW-0812">Transmembrane</keyword>
<dbReference type="FunFam" id="3.30.70.600:FF:000003">
    <property type="entry name" value="30S ribosomal protein S10"/>
    <property type="match status" value="1"/>
</dbReference>
<dbReference type="EMBL" id="AY267646">
    <property type="protein sequence ID" value="AAP79160.1"/>
    <property type="molecule type" value="Transcribed_RNA"/>
</dbReference>
<dbReference type="GO" id="GO:0006412">
    <property type="term" value="P:translation"/>
    <property type="evidence" value="ECO:0007669"/>
    <property type="project" value="InterPro"/>
</dbReference>
<evidence type="ECO:0000313" key="6">
    <source>
        <dbReference type="EMBL" id="AAP79160.1"/>
    </source>
</evidence>
<evidence type="ECO:0000256" key="4">
    <source>
        <dbReference type="SAM" id="Phobius"/>
    </source>
</evidence>
<evidence type="ECO:0000256" key="3">
    <source>
        <dbReference type="ARBA" id="ARBA00023274"/>
    </source>
</evidence>
<dbReference type="SUPFAM" id="SSF54999">
    <property type="entry name" value="Ribosomal protein S10"/>
    <property type="match status" value="1"/>
</dbReference>
<organism evidence="6">
    <name type="scientific">Bigelowiella natans</name>
    <name type="common">Pedinomonas minutissima</name>
    <name type="synonym">Chlorarachnion sp. (strain CCMP621)</name>
    <dbReference type="NCBI Taxonomy" id="227086"/>
    <lineage>
        <taxon>Eukaryota</taxon>
        <taxon>Sar</taxon>
        <taxon>Rhizaria</taxon>
        <taxon>Cercozoa</taxon>
        <taxon>Chlorarachniophyceae</taxon>
        <taxon>Bigelowiella</taxon>
    </lineage>
</organism>
<sequence>MMEPHYQALSSNDARQRSIRVKKSILASIISVVVILSAWACFRGFSTPNNLERVLVQRISGNAPTGLTTINRMSRKLPTLVRSSNQPFSVGSTVAEMASSEPVSSDTPEKLRIKLRSYSKDHLKEAVDMIQSTTTSTGSTCSGVVMLPTRRRIYCVLRSPHVNKDSREHFEIRTHQRLLDVTDLSPETVDALMTLDLPSGVDVNIRV</sequence>
<proteinExistence type="inferred from homology"/>
<dbReference type="NCBIfam" id="TIGR01049">
    <property type="entry name" value="rpsJ_bact"/>
    <property type="match status" value="1"/>
</dbReference>
<keyword evidence="4" id="KW-1133">Transmembrane helix</keyword>
<accession>Q7XYN4</accession>
<dbReference type="InterPro" id="IPR036838">
    <property type="entry name" value="Ribosomal_uS10_dom_sf"/>
</dbReference>
<dbReference type="InterPro" id="IPR027486">
    <property type="entry name" value="Ribosomal_uS10_dom"/>
</dbReference>
<dbReference type="PRINTS" id="PR00971">
    <property type="entry name" value="RIBOSOMALS10"/>
</dbReference>
<dbReference type="Pfam" id="PF00338">
    <property type="entry name" value="Ribosomal_S10"/>
    <property type="match status" value="1"/>
</dbReference>
<dbReference type="SMR" id="Q7XYN4"/>
<name>Q7XYN4_BIGNA</name>
<dbReference type="HAMAP" id="MF_00508">
    <property type="entry name" value="Ribosomal_uS10"/>
    <property type="match status" value="1"/>
</dbReference>
<dbReference type="InterPro" id="IPR001848">
    <property type="entry name" value="Ribosomal_uS10"/>
</dbReference>
<dbReference type="HOGENOM" id="CLU_096254_0_0_1"/>
<dbReference type="PANTHER" id="PTHR11700">
    <property type="entry name" value="30S RIBOSOMAL PROTEIN S10 FAMILY MEMBER"/>
    <property type="match status" value="1"/>
</dbReference>
<keyword evidence="3" id="KW-0687">Ribonucleoprotein</keyword>
<dbReference type="Gene3D" id="3.30.70.600">
    <property type="entry name" value="Ribosomal protein S10 domain"/>
    <property type="match status" value="1"/>
</dbReference>
<dbReference type="AlphaFoldDB" id="Q7XYN4"/>
<reference evidence="6" key="1">
    <citation type="journal article" date="2003" name="Proc. Natl. Acad. Sci. U.S.A.">
        <title>Lateral gene transfer and the evolution of plastid-targeted proteins in the secondary plastid-containing alga Bigelowiella natans.</title>
        <authorList>
            <person name="Archibald J.M."/>
            <person name="Rogers M.B."/>
            <person name="Toop M."/>
            <person name="Ishida K."/>
            <person name="Keeling P.J."/>
        </authorList>
    </citation>
    <scope>NUCLEOTIDE SEQUENCE</scope>
    <source>
        <strain evidence="6">CCMP 621</strain>
    </source>
</reference>
<dbReference type="SMART" id="SM01403">
    <property type="entry name" value="Ribosomal_S10"/>
    <property type="match status" value="1"/>
</dbReference>
<feature type="transmembrane region" description="Helical" evidence="4">
    <location>
        <begin position="25"/>
        <end position="45"/>
    </location>
</feature>
<dbReference type="GO" id="GO:1990904">
    <property type="term" value="C:ribonucleoprotein complex"/>
    <property type="evidence" value="ECO:0007669"/>
    <property type="project" value="UniProtKB-KW"/>
</dbReference>
<dbReference type="NCBIfam" id="NF001861">
    <property type="entry name" value="PRK00596.1"/>
    <property type="match status" value="1"/>
</dbReference>
<keyword evidence="2 6" id="KW-0689">Ribosomal protein</keyword>
<evidence type="ECO:0000256" key="2">
    <source>
        <dbReference type="ARBA" id="ARBA00022980"/>
    </source>
</evidence>
<evidence type="ECO:0000256" key="1">
    <source>
        <dbReference type="ARBA" id="ARBA00007102"/>
    </source>
</evidence>
<keyword evidence="4" id="KW-0472">Membrane</keyword>
<protein>
    <submittedName>
        <fullName evidence="6">Ribosomal protein rpS10</fullName>
    </submittedName>
</protein>
<feature type="domain" description="Small ribosomal subunit protein uS10" evidence="5">
    <location>
        <begin position="112"/>
        <end position="206"/>
    </location>
</feature>
<dbReference type="GO" id="GO:0005840">
    <property type="term" value="C:ribosome"/>
    <property type="evidence" value="ECO:0007669"/>
    <property type="project" value="UniProtKB-KW"/>
</dbReference>
<evidence type="ECO:0000259" key="5">
    <source>
        <dbReference type="SMART" id="SM01403"/>
    </source>
</evidence>
<comment type="similarity">
    <text evidence="1">Belongs to the universal ribosomal protein uS10 family.</text>
</comment>
<dbReference type="GO" id="GO:0003735">
    <property type="term" value="F:structural constituent of ribosome"/>
    <property type="evidence" value="ECO:0007669"/>
    <property type="project" value="InterPro"/>
</dbReference>